<dbReference type="CDD" id="cd06257">
    <property type="entry name" value="DnaJ"/>
    <property type="match status" value="1"/>
</dbReference>
<dbReference type="InterPro" id="IPR014020">
    <property type="entry name" value="Tensin_C2-dom"/>
</dbReference>
<proteinExistence type="predicted"/>
<feature type="region of interest" description="Disordered" evidence="1">
    <location>
        <begin position="175"/>
        <end position="196"/>
    </location>
</feature>
<organism evidence="3">
    <name type="scientific">Melanaphis sacchari</name>
    <dbReference type="NCBI Taxonomy" id="742174"/>
    <lineage>
        <taxon>Eukaryota</taxon>
        <taxon>Metazoa</taxon>
        <taxon>Ecdysozoa</taxon>
        <taxon>Arthropoda</taxon>
        <taxon>Hexapoda</taxon>
        <taxon>Insecta</taxon>
        <taxon>Pterygota</taxon>
        <taxon>Neoptera</taxon>
        <taxon>Paraneoptera</taxon>
        <taxon>Hemiptera</taxon>
        <taxon>Sternorrhyncha</taxon>
        <taxon>Aphidomorpha</taxon>
        <taxon>Aphidoidea</taxon>
        <taxon>Aphididae</taxon>
        <taxon>Aphidini</taxon>
        <taxon>Melanaphis</taxon>
    </lineage>
</organism>
<dbReference type="AlphaFoldDB" id="A0A2H8TFQ2"/>
<dbReference type="Gene3D" id="2.60.40.1110">
    <property type="match status" value="1"/>
</dbReference>
<protein>
    <submittedName>
        <fullName evidence="3">Putative tyrosine-protein phosphatase auxilin</fullName>
    </submittedName>
</protein>
<dbReference type="GO" id="GO:0005737">
    <property type="term" value="C:cytoplasm"/>
    <property type="evidence" value="ECO:0007669"/>
    <property type="project" value="TreeGrafter"/>
</dbReference>
<accession>A0A2H8TFQ2</accession>
<evidence type="ECO:0000313" key="3">
    <source>
        <dbReference type="EMBL" id="MBW12924.1"/>
    </source>
</evidence>
<dbReference type="PANTHER" id="PTHR23172">
    <property type="entry name" value="AUXILIN/CYCLIN G-ASSOCIATED KINASE-RELATED"/>
    <property type="match status" value="1"/>
</dbReference>
<dbReference type="PROSITE" id="PS51182">
    <property type="entry name" value="C2_TENSIN"/>
    <property type="match status" value="1"/>
</dbReference>
<evidence type="ECO:0000256" key="1">
    <source>
        <dbReference type="SAM" id="MobiDB-lite"/>
    </source>
</evidence>
<dbReference type="InterPro" id="IPR036869">
    <property type="entry name" value="J_dom_sf"/>
</dbReference>
<dbReference type="SMART" id="SM01326">
    <property type="entry name" value="PTEN_C2"/>
    <property type="match status" value="1"/>
</dbReference>
<dbReference type="FunFam" id="1.10.287.110:FF:000002">
    <property type="entry name" value="putative tyrosine-protein phosphatase auxilin isoform X2"/>
    <property type="match status" value="1"/>
</dbReference>
<dbReference type="OrthoDB" id="1717591at2759"/>
<dbReference type="PANTHER" id="PTHR23172:SF19">
    <property type="entry name" value="J DOMAIN-CONTAINING PROTEIN"/>
    <property type="match status" value="1"/>
</dbReference>
<dbReference type="GO" id="GO:0031982">
    <property type="term" value="C:vesicle"/>
    <property type="evidence" value="ECO:0007669"/>
    <property type="project" value="TreeGrafter"/>
</dbReference>
<evidence type="ECO:0000259" key="2">
    <source>
        <dbReference type="PROSITE" id="PS51182"/>
    </source>
</evidence>
<dbReference type="GO" id="GO:0072583">
    <property type="term" value="P:clathrin-dependent endocytosis"/>
    <property type="evidence" value="ECO:0007669"/>
    <property type="project" value="TreeGrafter"/>
</dbReference>
<reference evidence="3" key="1">
    <citation type="submission" date="2017-10" db="EMBL/GenBank/DDBJ databases">
        <title>Transcriptome Assembly of Sugarcane Aphid Adults.</title>
        <authorList>
            <person name="Scully E.D."/>
            <person name="Palmer N.A."/>
            <person name="Geib S.M."/>
            <person name="Sarath G."/>
            <person name="Sattler S.E."/>
        </authorList>
    </citation>
    <scope>NUCLEOTIDE SEQUENCE</scope>
    <source>
        <tissue evidence="3">Whole body</tissue>
    </source>
</reference>
<dbReference type="GO" id="GO:0030276">
    <property type="term" value="F:clathrin binding"/>
    <property type="evidence" value="ECO:0007669"/>
    <property type="project" value="TreeGrafter"/>
</dbReference>
<dbReference type="EMBL" id="GFXV01001119">
    <property type="protein sequence ID" value="MBW12924.1"/>
    <property type="molecule type" value="Transcribed_RNA"/>
</dbReference>
<feature type="domain" description="C2 tensin-type" evidence="2">
    <location>
        <begin position="1"/>
        <end position="131"/>
    </location>
</feature>
<dbReference type="Pfam" id="PF10409">
    <property type="entry name" value="PTEN_C2"/>
    <property type="match status" value="1"/>
</dbReference>
<name>A0A2H8TFQ2_9HEMI</name>
<dbReference type="Gene3D" id="1.10.287.110">
    <property type="entry name" value="DnaJ domain"/>
    <property type="match status" value="1"/>
</dbReference>
<sequence>MEPVPLFNKNRDGCRPFIEIFEGYNKILTTEQEYERLTLYDISHGKVSLPLKSLPAGIRNDITIIVYHSRQVLGRTVPIKILQLQFHSDFLIFPDGEDIVIDFTKSELDFLASSEHYQSNMFHVKIEIEQHKNGISLQYKTRDNSKKPDLLFSTSIENAQFQDLFLLESKKNKTSPVVQPKEPANVPTRVAPPRPQLPPKVEIQLNKPNEGLLLNLSSISIDDEPDTLKSDNLFDLLGSESEKTESKDLFGGFVNASNTSNDILFDPFVSKTNLNDGDLLNLNDSSIHKTNNSWLNQSVPQDITMPNSVNGRGISNGSFTSTKSNVDDFDFLKTDNWMNFTSHSQTSSPTKSTKTPAEPNYSGIKIELETTKAPPKSGGDIFEDLLGSQGYTFSSKFNPGPKTINEMRRVDLAKEIDPEKLKVMEWVEGKKGNIRALLGTLHTVLWEGSGWNCNLSNLVTYADVKKAYRKACLAVHPDKQTGTCNENIAKLIFVELNNAWSEFDAKSS</sequence>
<dbReference type="SUPFAM" id="SSF46565">
    <property type="entry name" value="Chaperone J-domain"/>
    <property type="match status" value="1"/>
</dbReference>
<gene>
    <name evidence="3" type="primary">DNAJC6_0</name>
</gene>
<dbReference type="GO" id="GO:0072318">
    <property type="term" value="P:clathrin coat disassembly"/>
    <property type="evidence" value="ECO:0007669"/>
    <property type="project" value="TreeGrafter"/>
</dbReference>
<dbReference type="InterPro" id="IPR001623">
    <property type="entry name" value="DnaJ_domain"/>
</dbReference>